<dbReference type="InterPro" id="IPR043128">
    <property type="entry name" value="Rev_trsase/Diguanyl_cyclase"/>
</dbReference>
<reference evidence="2 3" key="1">
    <citation type="submission" date="2020-08" db="EMBL/GenBank/DDBJ databases">
        <title>Genomic Encyclopedia of Archaeal and Bacterial Type Strains, Phase II (KMG-II): from individual species to whole genera.</title>
        <authorList>
            <person name="Goeker M."/>
        </authorList>
    </citation>
    <scope>NUCLEOTIDE SEQUENCE [LARGE SCALE GENOMIC DNA]</scope>
    <source>
        <strain evidence="2 3">DSM 43850</strain>
    </source>
</reference>
<dbReference type="Proteomes" id="UP000517916">
    <property type="component" value="Unassembled WGS sequence"/>
</dbReference>
<dbReference type="Pfam" id="PF10069">
    <property type="entry name" value="DICT"/>
    <property type="match status" value="1"/>
</dbReference>
<comment type="caution">
    <text evidence="2">The sequence shown here is derived from an EMBL/GenBank/DDBJ whole genome shotgun (WGS) entry which is preliminary data.</text>
</comment>
<evidence type="ECO:0000313" key="3">
    <source>
        <dbReference type="Proteomes" id="UP000517916"/>
    </source>
</evidence>
<proteinExistence type="predicted"/>
<evidence type="ECO:0000313" key="2">
    <source>
        <dbReference type="EMBL" id="MBA8928011.1"/>
    </source>
</evidence>
<protein>
    <submittedName>
        <fullName evidence="2">DICT domain-containing protein</fullName>
    </submittedName>
</protein>
<name>A0ABR6BMZ5_9PSEU</name>
<accession>A0ABR6BMZ5</accession>
<dbReference type="Gene3D" id="3.30.70.270">
    <property type="match status" value="1"/>
</dbReference>
<dbReference type="InterPro" id="IPR019278">
    <property type="entry name" value="DICT_dom"/>
</dbReference>
<sequence length="369" mass="40696">MAVPHPVARAGVLSKRTLVLASHAVERAALASADLDDAIVLAMFQRLPYFRREHAVYEQIARTARTTVIGMVDDTRPDLPHGVTPVFLRPEEPLAREWSVVVLSAEFGATVVAHDLQDVNPAESSLEAARLFQGRWGLRRDEAYAEAVRLRDALGDRLPPSARNRVEQVLSTVVNPPSAELERRVEAALTHTVGQLERRGCELARLRVSRQDDRRDQRDPWTGLHTLDSAYRWLGTSAAGTLPLGLTLARVDELAGLAEHHDARLAMQVENHVADLLRAHLRPIDRAVRLSLTEFLVVQPALSQDGLSAHSARISADLAALHARYPFIGAVPAVCTLRTTERPLPLDLMRGTLNRNWPPRTGSLAEAMA</sequence>
<keyword evidence="3" id="KW-1185">Reference proteome</keyword>
<evidence type="ECO:0000259" key="1">
    <source>
        <dbReference type="Pfam" id="PF10069"/>
    </source>
</evidence>
<dbReference type="EMBL" id="JACJID010000004">
    <property type="protein sequence ID" value="MBA8928011.1"/>
    <property type="molecule type" value="Genomic_DNA"/>
</dbReference>
<organism evidence="2 3">
    <name type="scientific">Kutzneria viridogrisea</name>
    <dbReference type="NCBI Taxonomy" id="47990"/>
    <lineage>
        <taxon>Bacteria</taxon>
        <taxon>Bacillati</taxon>
        <taxon>Actinomycetota</taxon>
        <taxon>Actinomycetes</taxon>
        <taxon>Pseudonocardiales</taxon>
        <taxon>Pseudonocardiaceae</taxon>
        <taxon>Kutzneria</taxon>
    </lineage>
</organism>
<dbReference type="RefSeq" id="WP_051912862.1">
    <property type="nucleotide sequence ID" value="NZ_BAAABQ010000030.1"/>
</dbReference>
<gene>
    <name evidence="2" type="ORF">BC739_005228</name>
</gene>
<feature type="domain" description="DICT" evidence="1">
    <location>
        <begin position="9"/>
        <end position="115"/>
    </location>
</feature>